<keyword evidence="7" id="KW-1133">Transmembrane helix</keyword>
<feature type="domain" description="SH2" evidence="8">
    <location>
        <begin position="250"/>
        <end position="345"/>
    </location>
</feature>
<dbReference type="GO" id="GO:0046935">
    <property type="term" value="F:1-phosphatidylinositol-3-kinase regulator activity"/>
    <property type="evidence" value="ECO:0007669"/>
    <property type="project" value="TreeGrafter"/>
</dbReference>
<organism evidence="10 11">
    <name type="scientific">Steinernema hermaphroditum</name>
    <dbReference type="NCBI Taxonomy" id="289476"/>
    <lineage>
        <taxon>Eukaryota</taxon>
        <taxon>Metazoa</taxon>
        <taxon>Ecdysozoa</taxon>
        <taxon>Nematoda</taxon>
        <taxon>Chromadorea</taxon>
        <taxon>Rhabditida</taxon>
        <taxon>Tylenchina</taxon>
        <taxon>Panagrolaimomorpha</taxon>
        <taxon>Strongyloidoidea</taxon>
        <taxon>Steinernematidae</taxon>
        <taxon>Steinernema</taxon>
    </lineage>
</organism>
<evidence type="ECO:0000313" key="10">
    <source>
        <dbReference type="EMBL" id="KAK0410164.1"/>
    </source>
</evidence>
<evidence type="ECO:0000259" key="9">
    <source>
        <dbReference type="PROSITE" id="PS50225"/>
    </source>
</evidence>
<dbReference type="GO" id="GO:0009968">
    <property type="term" value="P:negative regulation of signal transduction"/>
    <property type="evidence" value="ECO:0007669"/>
    <property type="project" value="UniProtKB-KW"/>
</dbReference>
<evidence type="ECO:0000259" key="8">
    <source>
        <dbReference type="PROSITE" id="PS50001"/>
    </source>
</evidence>
<accession>A0AA39LUW2</accession>
<keyword evidence="7" id="KW-0472">Membrane</keyword>
<dbReference type="GO" id="GO:0046854">
    <property type="term" value="P:phosphatidylinositol phosphate biosynthetic process"/>
    <property type="evidence" value="ECO:0007669"/>
    <property type="project" value="TreeGrafter"/>
</dbReference>
<dbReference type="EMBL" id="JAUCMV010000003">
    <property type="protein sequence ID" value="KAK0410164.1"/>
    <property type="molecule type" value="Genomic_DNA"/>
</dbReference>
<dbReference type="SUPFAM" id="SSF158235">
    <property type="entry name" value="SOCS box-like"/>
    <property type="match status" value="1"/>
</dbReference>
<gene>
    <name evidence="10" type="ORF">QR680_004987</name>
</gene>
<sequence length="417" mass="46817">MDPLASEGNSEFDYGAFLIKSSASVVILISATLIALVVGNMLYQSFSNQVVYRERVKAQVNWCYSLIAIMAMDDDIGESKEKADQNNAEVHGSVTEDIRENSENEAMNPPATDGPTASSSRPRRSKYLNSKLCPCFSPCVSDDDGDVAPDTPVAASSIQLPSSSNSHVSNPVVRNSLISMAREFRARFALAADTRNQQRGPFRRMNTNVHPVQLSFPHAATVGFQPMVYTSIDFTHILIPDLPSVLKASYYWGVMDRYEAEKLLENKPEGTFLLRDSAQSDYLFSVSFRRYQRTLHARIEHLDNKFSFDIHDTSIFSAPTITALIENYKDPSKCLFFEPLLCTPLLRNSVFSLQNLCRAVISNNCTYESIGDLPLPHSLKVYLREYHYKQPVQLHVYDPQSGEKFTTAPPSAYFRSE</sequence>
<dbReference type="PROSITE" id="PS50001">
    <property type="entry name" value="SH2"/>
    <property type="match status" value="1"/>
</dbReference>
<dbReference type="SMART" id="SM00252">
    <property type="entry name" value="SH2"/>
    <property type="match status" value="1"/>
</dbReference>
<dbReference type="PANTHER" id="PTHR10155:SF0">
    <property type="entry name" value="SUPPRESSOR OF CYTOKINE SIGNALING AT 36E, ISOFORM D"/>
    <property type="match status" value="1"/>
</dbReference>
<dbReference type="InterPro" id="IPR001496">
    <property type="entry name" value="SOCS_box"/>
</dbReference>
<dbReference type="GO" id="GO:0005942">
    <property type="term" value="C:phosphatidylinositol 3-kinase complex"/>
    <property type="evidence" value="ECO:0007669"/>
    <property type="project" value="TreeGrafter"/>
</dbReference>
<keyword evidence="7" id="KW-0812">Transmembrane</keyword>
<dbReference type="SMART" id="SM00253">
    <property type="entry name" value="SOCS"/>
    <property type="match status" value="1"/>
</dbReference>
<keyword evidence="11" id="KW-1185">Reference proteome</keyword>
<evidence type="ECO:0000256" key="2">
    <source>
        <dbReference type="ARBA" id="ARBA00022700"/>
    </source>
</evidence>
<evidence type="ECO:0000256" key="6">
    <source>
        <dbReference type="SAM" id="MobiDB-lite"/>
    </source>
</evidence>
<keyword evidence="4 5" id="KW-0727">SH2 domain</keyword>
<evidence type="ECO:0000256" key="5">
    <source>
        <dbReference type="PROSITE-ProRule" id="PRU00191"/>
    </source>
</evidence>
<feature type="region of interest" description="Disordered" evidence="6">
    <location>
        <begin position="80"/>
        <end position="124"/>
    </location>
</feature>
<dbReference type="SMART" id="SM00969">
    <property type="entry name" value="SOCS_box"/>
    <property type="match status" value="1"/>
</dbReference>
<comment type="caution">
    <text evidence="10">The sequence shown here is derived from an EMBL/GenBank/DDBJ whole genome shotgun (WGS) entry which is preliminary data.</text>
</comment>
<reference evidence="10" key="1">
    <citation type="submission" date="2023-06" db="EMBL/GenBank/DDBJ databases">
        <title>Genomic analysis of the entomopathogenic nematode Steinernema hermaphroditum.</title>
        <authorList>
            <person name="Schwarz E.M."/>
            <person name="Heppert J.K."/>
            <person name="Baniya A."/>
            <person name="Schwartz H.T."/>
            <person name="Tan C.-H."/>
            <person name="Antoshechkin I."/>
            <person name="Sternberg P.W."/>
            <person name="Goodrich-Blair H."/>
            <person name="Dillman A.R."/>
        </authorList>
    </citation>
    <scope>NUCLEOTIDE SEQUENCE</scope>
    <source>
        <strain evidence="10">PS9179</strain>
        <tissue evidence="10">Whole animal</tissue>
    </source>
</reference>
<dbReference type="InterPro" id="IPR000980">
    <property type="entry name" value="SH2"/>
</dbReference>
<dbReference type="PROSITE" id="PS50225">
    <property type="entry name" value="SOCS"/>
    <property type="match status" value="1"/>
</dbReference>
<dbReference type="AlphaFoldDB" id="A0AA39LUW2"/>
<dbReference type="PANTHER" id="PTHR10155">
    <property type="entry name" value="PHOSPHATIDYLINOSITOL 3-KINASE REGULATORY SUBUNIT"/>
    <property type="match status" value="1"/>
</dbReference>
<evidence type="ECO:0000256" key="4">
    <source>
        <dbReference type="ARBA" id="ARBA00022999"/>
    </source>
</evidence>
<dbReference type="Pfam" id="PF07525">
    <property type="entry name" value="SOCS_box"/>
    <property type="match status" value="1"/>
</dbReference>
<keyword evidence="3" id="KW-0833">Ubl conjugation pathway</keyword>
<name>A0AA39LUW2_9BILA</name>
<dbReference type="InterPro" id="IPR036036">
    <property type="entry name" value="SOCS_box-like_dom_sf"/>
</dbReference>
<dbReference type="SUPFAM" id="SSF55550">
    <property type="entry name" value="SH2 domain"/>
    <property type="match status" value="1"/>
</dbReference>
<evidence type="ECO:0000313" key="11">
    <source>
        <dbReference type="Proteomes" id="UP001175271"/>
    </source>
</evidence>
<dbReference type="Pfam" id="PF00017">
    <property type="entry name" value="SH2"/>
    <property type="match status" value="1"/>
</dbReference>
<feature type="transmembrane region" description="Helical" evidence="7">
    <location>
        <begin position="23"/>
        <end position="43"/>
    </location>
</feature>
<evidence type="ECO:0000256" key="7">
    <source>
        <dbReference type="SAM" id="Phobius"/>
    </source>
</evidence>
<dbReference type="GO" id="GO:0035556">
    <property type="term" value="P:intracellular signal transduction"/>
    <property type="evidence" value="ECO:0007669"/>
    <property type="project" value="InterPro"/>
</dbReference>
<dbReference type="Proteomes" id="UP001175271">
    <property type="component" value="Unassembled WGS sequence"/>
</dbReference>
<keyword evidence="2" id="KW-0734">Signal transduction inhibitor</keyword>
<evidence type="ECO:0008006" key="12">
    <source>
        <dbReference type="Google" id="ProtNLM"/>
    </source>
</evidence>
<keyword evidence="1" id="KW-0341">Growth regulation</keyword>
<feature type="domain" description="SOCS box" evidence="9">
    <location>
        <begin position="340"/>
        <end position="389"/>
    </location>
</feature>
<protein>
    <recommendedName>
        <fullName evidence="12">Suppressor of cytokine signaling 5</fullName>
    </recommendedName>
</protein>
<proteinExistence type="predicted"/>
<evidence type="ECO:0000256" key="1">
    <source>
        <dbReference type="ARBA" id="ARBA00022604"/>
    </source>
</evidence>
<dbReference type="InterPro" id="IPR036860">
    <property type="entry name" value="SH2_dom_sf"/>
</dbReference>
<evidence type="ECO:0000256" key="3">
    <source>
        <dbReference type="ARBA" id="ARBA00022786"/>
    </source>
</evidence>
<dbReference type="Gene3D" id="3.30.505.10">
    <property type="entry name" value="SH2 domain"/>
    <property type="match status" value="1"/>
</dbReference>